<proteinExistence type="predicted"/>
<dbReference type="Proteomes" id="UP000231542">
    <property type="component" value="Unassembled WGS sequence"/>
</dbReference>
<feature type="transmembrane region" description="Helical" evidence="1">
    <location>
        <begin position="65"/>
        <end position="87"/>
    </location>
</feature>
<keyword evidence="1" id="KW-0812">Transmembrane</keyword>
<keyword evidence="1" id="KW-1133">Transmembrane helix</keyword>
<name>A0A2H0YV19_9BACT</name>
<reference evidence="2 3" key="1">
    <citation type="submission" date="2017-09" db="EMBL/GenBank/DDBJ databases">
        <title>Depth-based differentiation of microbial function through sediment-hosted aquifers and enrichment of novel symbionts in the deep terrestrial subsurface.</title>
        <authorList>
            <person name="Probst A.J."/>
            <person name="Ladd B."/>
            <person name="Jarett J.K."/>
            <person name="Geller-Mcgrath D.E."/>
            <person name="Sieber C.M."/>
            <person name="Emerson J.B."/>
            <person name="Anantharaman K."/>
            <person name="Thomas B.C."/>
            <person name="Malmstrom R."/>
            <person name="Stieglmeier M."/>
            <person name="Klingl A."/>
            <person name="Woyke T."/>
            <person name="Ryan C.M."/>
            <person name="Banfield J.F."/>
        </authorList>
    </citation>
    <scope>NUCLEOTIDE SEQUENCE [LARGE SCALE GENOMIC DNA]</scope>
    <source>
        <strain evidence="2">CG08_land_8_20_14_0_20_40_16</strain>
    </source>
</reference>
<accession>A0A2H0YV19</accession>
<comment type="caution">
    <text evidence="2">The sequence shown here is derived from an EMBL/GenBank/DDBJ whole genome shotgun (WGS) entry which is preliminary data.</text>
</comment>
<dbReference type="AlphaFoldDB" id="A0A2H0YV19"/>
<dbReference type="EMBL" id="PEXU01000047">
    <property type="protein sequence ID" value="PIS42331.1"/>
    <property type="molecule type" value="Genomic_DNA"/>
</dbReference>
<evidence type="ECO:0000313" key="2">
    <source>
        <dbReference type="EMBL" id="PIS42331.1"/>
    </source>
</evidence>
<sequence>MEKRQATGYLPCVSTYLREAEASLRRRQASLGQNDSKLSFCSSLVEIKTSLMTNYNPMKNTKKTLIIVIAVLAIIAAGIVVVIIYYASGGNKTAEEKYYEEKSKVIEEITNQSGKELENKEESIANIKSIVSEVMAGNNIQGKPYLFKNESDRRMSEQEEYFSLVGFWADEHEITTNYETKVLEDLNSIKLKCAELFKALYQEENKVYYAKCEAYQSDDDLRPVWSVLLEREGAEQVNWNKDVIALVADELLSAWHIDRDDFWLYE</sequence>
<keyword evidence="1" id="KW-0472">Membrane</keyword>
<organism evidence="2 3">
    <name type="scientific">Candidatus Kerfeldbacteria bacterium CG08_land_8_20_14_0_20_40_16</name>
    <dbReference type="NCBI Taxonomy" id="2014244"/>
    <lineage>
        <taxon>Bacteria</taxon>
        <taxon>Candidatus Kerfeldiibacteriota</taxon>
    </lineage>
</organism>
<protein>
    <submittedName>
        <fullName evidence="2">Uncharacterized protein</fullName>
    </submittedName>
</protein>
<evidence type="ECO:0000256" key="1">
    <source>
        <dbReference type="SAM" id="Phobius"/>
    </source>
</evidence>
<evidence type="ECO:0000313" key="3">
    <source>
        <dbReference type="Proteomes" id="UP000231542"/>
    </source>
</evidence>
<gene>
    <name evidence="2" type="ORF">COT24_03865</name>
</gene>